<comment type="caution">
    <text evidence="1">The sequence shown here is derived from an EMBL/GenBank/DDBJ whole genome shotgun (WGS) entry which is preliminary data.</text>
</comment>
<sequence>MITATVDGTLSDAITPQVESLAARARTAVRDVATALQADLRGQVQAAGLGEGLTKAWRLNLYGMRRSDKPAGFVYSKATNLHAAFTQSGIVTARNAQWLAIPLPAALDRGFQLSPSRRGGKTGPLPAKWSNIDRAEDKFSDLTFIPLNGGARALLVANADSAGRRVRNGGRASQSIPLFLLVRKTRFRARLDFDGAVSRARDALGAAVVAAVEGE</sequence>
<dbReference type="AlphaFoldDB" id="A0A560F1U3"/>
<evidence type="ECO:0000313" key="2">
    <source>
        <dbReference type="Proteomes" id="UP000316545"/>
    </source>
</evidence>
<reference evidence="1 2" key="1">
    <citation type="submission" date="2019-06" db="EMBL/GenBank/DDBJ databases">
        <title>Genomic Encyclopedia of Type Strains, Phase IV (KMG-V): Genome sequencing to study the core and pangenomes of soil and plant-associated prokaryotes.</title>
        <authorList>
            <person name="Whitman W."/>
        </authorList>
    </citation>
    <scope>NUCLEOTIDE SEQUENCE [LARGE SCALE GENOMIC DNA]</scope>
    <source>
        <strain evidence="1 2">BR 11865</strain>
    </source>
</reference>
<name>A0A560F1U3_9PROT</name>
<dbReference type="Proteomes" id="UP000316545">
    <property type="component" value="Unassembled WGS sequence"/>
</dbReference>
<dbReference type="EMBL" id="VITO01000029">
    <property type="protein sequence ID" value="TWB15593.1"/>
    <property type="molecule type" value="Genomic_DNA"/>
</dbReference>
<dbReference type="RefSeq" id="WP_145620190.1">
    <property type="nucleotide sequence ID" value="NZ_VITO01000029.1"/>
</dbReference>
<evidence type="ECO:0000313" key="1">
    <source>
        <dbReference type="EMBL" id="TWB15593.1"/>
    </source>
</evidence>
<protein>
    <submittedName>
        <fullName evidence="1">Uncharacterized protein</fullName>
    </submittedName>
</protein>
<keyword evidence="2" id="KW-1185">Reference proteome</keyword>
<dbReference type="InterPro" id="IPR045622">
    <property type="entry name" value="DUF6441"/>
</dbReference>
<organism evidence="1 2">
    <name type="scientific">Nitrospirillum amazonense</name>
    <dbReference type="NCBI Taxonomy" id="28077"/>
    <lineage>
        <taxon>Bacteria</taxon>
        <taxon>Pseudomonadati</taxon>
        <taxon>Pseudomonadota</taxon>
        <taxon>Alphaproteobacteria</taxon>
        <taxon>Rhodospirillales</taxon>
        <taxon>Azospirillaceae</taxon>
        <taxon>Nitrospirillum</taxon>
    </lineage>
</organism>
<proteinExistence type="predicted"/>
<accession>A0A560F1U3</accession>
<gene>
    <name evidence="1" type="ORF">FBZ88_12946</name>
</gene>
<dbReference type="Pfam" id="PF20039">
    <property type="entry name" value="DUF6441"/>
    <property type="match status" value="1"/>
</dbReference>